<dbReference type="AlphaFoldDB" id="A0A0M5KYT3"/>
<sequence>MLKLLASTAALALAVTPALADTGNGKGNGKGNEAAQMKGQGQGQGNANRGGPDKAKNDANRGAQKSAKNDNRGNNGNAGNGNGNGNGNRAAKAVKAAGSNGPGNNGNRGNAPVFASKNGKSNGKANAVRGRDYRDEVDRYARDWNEGDYAGRYLRQAMESNRGLIDGCPPGLAKKNNGCLPPGQAKQRYTSYRPDYFGLRRLSGGNYYYNDGYLLRYGSGGLSGFIPLLGGALSIGQTWPDYYQPYELPRYYSQYYGLGGYDSYRYADNVIYRVDPETAAITSIAAMLTGDEFTVGRPMPSGYDVYNVPYAYRDRYYDTPQARYRYSDGYVYRIDPETALIAEAINLLI</sequence>
<organism evidence="3 4">
    <name type="scientific">Altererythrobacter epoxidivorans</name>
    <dbReference type="NCBI Taxonomy" id="361183"/>
    <lineage>
        <taxon>Bacteria</taxon>
        <taxon>Pseudomonadati</taxon>
        <taxon>Pseudomonadota</taxon>
        <taxon>Alphaproteobacteria</taxon>
        <taxon>Sphingomonadales</taxon>
        <taxon>Erythrobacteraceae</taxon>
        <taxon>Altererythrobacter</taxon>
    </lineage>
</organism>
<accession>A0A0M5KYT3</accession>
<evidence type="ECO:0000313" key="3">
    <source>
        <dbReference type="EMBL" id="ALE17187.1"/>
    </source>
</evidence>
<name>A0A0M5KYT3_9SPHN</name>
<feature type="chain" id="PRO_5005804682" evidence="2">
    <location>
        <begin position="21"/>
        <end position="349"/>
    </location>
</feature>
<dbReference type="OrthoDB" id="7408224at2"/>
<keyword evidence="2" id="KW-0732">Signal</keyword>
<gene>
    <name evidence="3" type="ORF">AMC99_01899</name>
</gene>
<feature type="region of interest" description="Disordered" evidence="1">
    <location>
        <begin position="19"/>
        <end position="126"/>
    </location>
</feature>
<dbReference type="STRING" id="361183.AMC99_01899"/>
<dbReference type="RefSeq" id="WP_061925840.1">
    <property type="nucleotide sequence ID" value="NZ_CP012669.1"/>
</dbReference>
<feature type="compositionally biased region" description="Gly residues" evidence="1">
    <location>
        <begin position="76"/>
        <end position="86"/>
    </location>
</feature>
<feature type="signal peptide" evidence="2">
    <location>
        <begin position="1"/>
        <end position="20"/>
    </location>
</feature>
<evidence type="ECO:0000313" key="4">
    <source>
        <dbReference type="Proteomes" id="UP000057938"/>
    </source>
</evidence>
<feature type="compositionally biased region" description="Low complexity" evidence="1">
    <location>
        <begin position="87"/>
        <end position="99"/>
    </location>
</feature>
<reference evidence="3 4" key="1">
    <citation type="submission" date="2015-09" db="EMBL/GenBank/DDBJ databases">
        <title>Complete genome sequence of a benzo[a]pyrene-degrading bacterium Altererythrobacter epoxidivorans CGMCC 1.7731T.</title>
        <authorList>
            <person name="Li Z."/>
            <person name="Cheng H."/>
            <person name="Huo Y."/>
            <person name="Xu X."/>
        </authorList>
    </citation>
    <scope>NUCLEOTIDE SEQUENCE [LARGE SCALE GENOMIC DNA]</scope>
    <source>
        <strain evidence="3 4">CGMCC 1.7731</strain>
    </source>
</reference>
<dbReference type="KEGG" id="aep:AMC99_01899"/>
<evidence type="ECO:0000256" key="1">
    <source>
        <dbReference type="SAM" id="MobiDB-lite"/>
    </source>
</evidence>
<keyword evidence="4" id="KW-1185">Reference proteome</keyword>
<dbReference type="EMBL" id="CP012669">
    <property type="protein sequence ID" value="ALE17187.1"/>
    <property type="molecule type" value="Genomic_DNA"/>
</dbReference>
<protein>
    <submittedName>
        <fullName evidence="3">Uncharacterized protein</fullName>
    </submittedName>
</protein>
<feature type="compositionally biased region" description="Low complexity" evidence="1">
    <location>
        <begin position="31"/>
        <end position="50"/>
    </location>
</feature>
<evidence type="ECO:0000256" key="2">
    <source>
        <dbReference type="SAM" id="SignalP"/>
    </source>
</evidence>
<dbReference type="Gene3D" id="3.10.450.160">
    <property type="entry name" value="inner membrane protein cigr"/>
    <property type="match status" value="1"/>
</dbReference>
<dbReference type="PATRIC" id="fig|361183.4.peg.1870"/>
<dbReference type="Proteomes" id="UP000057938">
    <property type="component" value="Chromosome"/>
</dbReference>
<proteinExistence type="predicted"/>